<dbReference type="AlphaFoldDB" id="A0A1F5IR31"/>
<keyword evidence="1" id="KW-0472">Membrane</keyword>
<dbReference type="EMBL" id="MFCR01000010">
    <property type="protein sequence ID" value="OGE18776.1"/>
    <property type="molecule type" value="Genomic_DNA"/>
</dbReference>
<keyword evidence="1" id="KW-1133">Transmembrane helix</keyword>
<proteinExistence type="predicted"/>
<evidence type="ECO:0000313" key="2">
    <source>
        <dbReference type="EMBL" id="OGE18776.1"/>
    </source>
</evidence>
<protein>
    <submittedName>
        <fullName evidence="2">Uncharacterized protein</fullName>
    </submittedName>
</protein>
<reference evidence="2 3" key="1">
    <citation type="journal article" date="2016" name="Nat. Commun.">
        <title>Thousands of microbial genomes shed light on interconnected biogeochemical processes in an aquifer system.</title>
        <authorList>
            <person name="Anantharaman K."/>
            <person name="Brown C.T."/>
            <person name="Hug L.A."/>
            <person name="Sharon I."/>
            <person name="Castelle C.J."/>
            <person name="Probst A.J."/>
            <person name="Thomas B.C."/>
            <person name="Singh A."/>
            <person name="Wilkins M.J."/>
            <person name="Karaoz U."/>
            <person name="Brodie E.L."/>
            <person name="Williams K.H."/>
            <person name="Hubbard S.S."/>
            <person name="Banfield J.F."/>
        </authorList>
    </citation>
    <scope>NUCLEOTIDE SEQUENCE [LARGE SCALE GENOMIC DNA]</scope>
</reference>
<evidence type="ECO:0000313" key="3">
    <source>
        <dbReference type="Proteomes" id="UP000176336"/>
    </source>
</evidence>
<evidence type="ECO:0000256" key="1">
    <source>
        <dbReference type="SAM" id="Phobius"/>
    </source>
</evidence>
<feature type="transmembrane region" description="Helical" evidence="1">
    <location>
        <begin position="256"/>
        <end position="279"/>
    </location>
</feature>
<dbReference type="Proteomes" id="UP000176336">
    <property type="component" value="Unassembled WGS sequence"/>
</dbReference>
<keyword evidence="1" id="KW-0812">Transmembrane</keyword>
<feature type="transmembrane region" description="Helical" evidence="1">
    <location>
        <begin position="76"/>
        <end position="107"/>
    </location>
</feature>
<feature type="transmembrane region" description="Helical" evidence="1">
    <location>
        <begin position="127"/>
        <end position="145"/>
    </location>
</feature>
<feature type="transmembrane region" description="Helical" evidence="1">
    <location>
        <begin position="5"/>
        <end position="23"/>
    </location>
</feature>
<accession>A0A1F5IR31</accession>
<feature type="transmembrane region" description="Helical" evidence="1">
    <location>
        <begin position="43"/>
        <end position="64"/>
    </location>
</feature>
<sequence>MVKKLVFAPIFLIVFAILISQLTPFLKSYDFVFSLSLDSLTQIITVVGLISLSGFLFVLLSTFASDWKISIPVGAAAALLPFAFINPALAIVFTVGICISTLLTFLSLNAALKSYLTFSPKAILGPAIRQLSGLLIISFCIIYFFSASKMVVEKGFQIPDSLIDSALKMTPMNLPAEEGAPSLQLPAINQEQLDFLKQNPDLLRQSGLDPKILDTLNQPKSTKSSTNPAQDLIKKTVKDQIQNIIKPYQNFIPAGLALLLFLTLQSLTSVINLLVYPLLWLTFYILEKTGFIRFEVEQRPVKKLVV</sequence>
<comment type="caution">
    <text evidence="2">The sequence shown here is derived from an EMBL/GenBank/DDBJ whole genome shotgun (WGS) entry which is preliminary data.</text>
</comment>
<organism evidence="2 3">
    <name type="scientific">Candidatus Daviesbacteria bacterium RIFCSPHIGHO2_01_FULL_41_23</name>
    <dbReference type="NCBI Taxonomy" id="1797764"/>
    <lineage>
        <taxon>Bacteria</taxon>
        <taxon>Candidatus Daviesiibacteriota</taxon>
    </lineage>
</organism>
<name>A0A1F5IR31_9BACT</name>
<gene>
    <name evidence="2" type="ORF">A2871_02055</name>
</gene>